<sequence>MNFKFLNAAIVSLVLSVGGFANAGVILIGQTAGYNYSNIEIALETAGHSVDFVDLTTTDSVYNAFNATSYDQFFLFDVTTSNLLSGNDLSSLANLHNQHSSIVMDTQSYNYNAWDLNNANGNQMLVNIADQFSLFGGGVFLGTDHDSWAKNANAMLSSFGMGNITGDISGEITWFNAASPIFNGVNPLSWGSSSYGRALTGVHGGQTFTALAGTSSTTFISSSFVDSTSVPEPSTLAIFALGMIGLASRRFKKQS</sequence>
<protein>
    <recommendedName>
        <fullName evidence="2">Ice-binding protein C-terminal domain-containing protein</fullName>
    </recommendedName>
</protein>
<dbReference type="NCBIfam" id="TIGR02595">
    <property type="entry name" value="PEP_CTERM"/>
    <property type="match status" value="1"/>
</dbReference>
<dbReference type="Proteomes" id="UP000202259">
    <property type="component" value="Chromosome"/>
</dbReference>
<keyword evidence="4" id="KW-1185">Reference proteome</keyword>
<dbReference type="RefSeq" id="WP_094122773.1">
    <property type="nucleotide sequence ID" value="NZ_CP020465.1"/>
</dbReference>
<keyword evidence="1" id="KW-0732">Signal</keyword>
<dbReference type="EMBL" id="CP020465">
    <property type="protein sequence ID" value="ASP47562.1"/>
    <property type="molecule type" value="Genomic_DNA"/>
</dbReference>
<name>A0A222G745_9GAMM</name>
<gene>
    <name evidence="3" type="ORF">B5D82_07210</name>
</gene>
<accession>A0A222G745</accession>
<dbReference type="Pfam" id="PF07589">
    <property type="entry name" value="PEP-CTERM"/>
    <property type="match status" value="1"/>
</dbReference>
<evidence type="ECO:0000313" key="4">
    <source>
        <dbReference type="Proteomes" id="UP000202259"/>
    </source>
</evidence>
<evidence type="ECO:0000259" key="2">
    <source>
        <dbReference type="Pfam" id="PF07589"/>
    </source>
</evidence>
<feature type="chain" id="PRO_5012194736" description="Ice-binding protein C-terminal domain-containing protein" evidence="1">
    <location>
        <begin position="24"/>
        <end position="255"/>
    </location>
</feature>
<dbReference type="KEGG" id="cber:B5D82_07210"/>
<organism evidence="3 4">
    <name type="scientific">Cognaticolwellia beringensis</name>
    <dbReference type="NCBI Taxonomy" id="1967665"/>
    <lineage>
        <taxon>Bacteria</taxon>
        <taxon>Pseudomonadati</taxon>
        <taxon>Pseudomonadota</taxon>
        <taxon>Gammaproteobacteria</taxon>
        <taxon>Alteromonadales</taxon>
        <taxon>Colwelliaceae</taxon>
        <taxon>Cognaticolwellia</taxon>
    </lineage>
</organism>
<evidence type="ECO:0000313" key="3">
    <source>
        <dbReference type="EMBL" id="ASP47562.1"/>
    </source>
</evidence>
<dbReference type="AlphaFoldDB" id="A0A222G745"/>
<proteinExistence type="predicted"/>
<feature type="signal peptide" evidence="1">
    <location>
        <begin position="1"/>
        <end position="23"/>
    </location>
</feature>
<evidence type="ECO:0000256" key="1">
    <source>
        <dbReference type="SAM" id="SignalP"/>
    </source>
</evidence>
<feature type="domain" description="Ice-binding protein C-terminal" evidence="2">
    <location>
        <begin position="229"/>
        <end position="250"/>
    </location>
</feature>
<reference evidence="3 4" key="1">
    <citation type="submission" date="2017-08" db="EMBL/GenBank/DDBJ databases">
        <title>Complete genome of Colwellia sp. NB097-1, a psychrophile bacterium ioslated from Bering Sea.</title>
        <authorList>
            <person name="Chen X."/>
        </authorList>
    </citation>
    <scope>NUCLEOTIDE SEQUENCE [LARGE SCALE GENOMIC DNA]</scope>
    <source>
        <strain evidence="3 4">NB097-1</strain>
    </source>
</reference>
<dbReference type="InterPro" id="IPR013424">
    <property type="entry name" value="Ice-binding_C"/>
</dbReference>